<dbReference type="PRINTS" id="PR00792">
    <property type="entry name" value="PEPSIN"/>
</dbReference>
<dbReference type="InterPro" id="IPR001461">
    <property type="entry name" value="Aspartic_peptidase_A1"/>
</dbReference>
<keyword evidence="4" id="KW-0378">Hydrolase</keyword>
<evidence type="ECO:0000256" key="4">
    <source>
        <dbReference type="RuleBase" id="RU000454"/>
    </source>
</evidence>
<keyword evidence="7" id="KW-1185">Reference proteome</keyword>
<dbReference type="InterPro" id="IPR033121">
    <property type="entry name" value="PEPTIDASE_A1"/>
</dbReference>
<sequence length="427" mass="47049">MYFHVLVYLLLSQFVPRHPVLTLERKDASRITAIAPRDELHENARTQRKLYTIGGRVYMTSISLARKPYTLVLDTGSSDTWIASSDFRCLSRHTDMELKQSACGFGALYDQNESLSWEKIETHDFEVKYMDGEFLNGEIGTEDFEIGGLELRQTIGVVERGWWIGDRISSGLIGLAYPILASGHRDLNYTRFGIFAGQSLRFENYTLPPVFSLALSRPDSTGSLSGGLLALGGLPAIPHSPTFVTVPIHPVQASAYAFYSIPVDGFDIIPSKGFNLEKSRLHRRGIVDYTNRTTTTIIDSGTTLMYLPDDVADSIASFFSPPATYDSLGNLYRARCSAQIPQVGVNIGGETFWVDDKDLLAGGGSDREGSCLLSVQRQGYGDAVLGDAFLKNVVAVFDLGVSYEGEKVIFIQHSDNESALEKLILGI</sequence>
<dbReference type="GO" id="GO:0000324">
    <property type="term" value="C:fungal-type vacuole"/>
    <property type="evidence" value="ECO:0007669"/>
    <property type="project" value="TreeGrafter"/>
</dbReference>
<evidence type="ECO:0000256" key="2">
    <source>
        <dbReference type="ARBA" id="ARBA00022750"/>
    </source>
</evidence>
<evidence type="ECO:0000256" key="1">
    <source>
        <dbReference type="ARBA" id="ARBA00007447"/>
    </source>
</evidence>
<accession>A0A9P4NAU4</accession>
<dbReference type="CDD" id="cd05471">
    <property type="entry name" value="pepsin_like"/>
    <property type="match status" value="1"/>
</dbReference>
<dbReference type="PANTHER" id="PTHR47966:SF47">
    <property type="entry name" value="ENDOPEPTIDASE, PUTATIVE (AFU_ORTHOLOGUE AFUA_3G01220)-RELATED"/>
    <property type="match status" value="1"/>
</dbReference>
<keyword evidence="2 4" id="KW-0064">Aspartyl protease</keyword>
<dbReference type="PROSITE" id="PS00141">
    <property type="entry name" value="ASP_PROTEASE"/>
    <property type="match status" value="1"/>
</dbReference>
<dbReference type="GO" id="GO:0004190">
    <property type="term" value="F:aspartic-type endopeptidase activity"/>
    <property type="evidence" value="ECO:0007669"/>
    <property type="project" value="UniProtKB-KW"/>
</dbReference>
<reference evidence="7" key="1">
    <citation type="journal article" date="2020" name="Stud. Mycol.">
        <title>101 Dothideomycetes genomes: A test case for predicting lifestyles and emergence of pathogens.</title>
        <authorList>
            <person name="Haridas S."/>
            <person name="Albert R."/>
            <person name="Binder M."/>
            <person name="Bloem J."/>
            <person name="LaButti K."/>
            <person name="Salamov A."/>
            <person name="Andreopoulos B."/>
            <person name="Baker S."/>
            <person name="Barry K."/>
            <person name="Bills G."/>
            <person name="Bluhm B."/>
            <person name="Cannon C."/>
            <person name="Castanera R."/>
            <person name="Culley D."/>
            <person name="Daum C."/>
            <person name="Ezra D."/>
            <person name="Gonzalez J."/>
            <person name="Henrissat B."/>
            <person name="Kuo A."/>
            <person name="Liang C."/>
            <person name="Lipzen A."/>
            <person name="Lutzoni F."/>
            <person name="Magnuson J."/>
            <person name="Mondo S."/>
            <person name="Nolan M."/>
            <person name="Ohm R."/>
            <person name="Pangilinan J."/>
            <person name="Park H.-J."/>
            <person name="Ramirez L."/>
            <person name="Alfaro M."/>
            <person name="Sun H."/>
            <person name="Tritt A."/>
            <person name="Yoshinaga Y."/>
            <person name="Zwiers L.-H."/>
            <person name="Turgeon B."/>
            <person name="Goodwin S."/>
            <person name="Spatafora J."/>
            <person name="Crous P."/>
            <person name="Grigoriev I."/>
        </authorList>
    </citation>
    <scope>NUCLEOTIDE SEQUENCE [LARGE SCALE GENOMIC DNA]</scope>
    <source>
        <strain evidence="7">CBS 304.66</strain>
    </source>
</reference>
<dbReference type="OrthoDB" id="15189at2759"/>
<evidence type="ECO:0000313" key="7">
    <source>
        <dbReference type="Proteomes" id="UP000800093"/>
    </source>
</evidence>
<dbReference type="InterPro" id="IPR034164">
    <property type="entry name" value="Pepsin-like_dom"/>
</dbReference>
<protein>
    <submittedName>
        <fullName evidence="6">Acid protease</fullName>
    </submittedName>
</protein>
<dbReference type="AlphaFoldDB" id="A0A9P4NAU4"/>
<dbReference type="InterPro" id="IPR001969">
    <property type="entry name" value="Aspartic_peptidase_AS"/>
</dbReference>
<dbReference type="PANTHER" id="PTHR47966">
    <property type="entry name" value="BETA-SITE APP-CLEAVING ENZYME, ISOFORM A-RELATED"/>
    <property type="match status" value="1"/>
</dbReference>
<evidence type="ECO:0000259" key="5">
    <source>
        <dbReference type="PROSITE" id="PS51767"/>
    </source>
</evidence>
<dbReference type="Proteomes" id="UP000800093">
    <property type="component" value="Unassembled WGS sequence"/>
</dbReference>
<feature type="active site" evidence="3">
    <location>
        <position position="299"/>
    </location>
</feature>
<evidence type="ECO:0000256" key="3">
    <source>
        <dbReference type="PIRSR" id="PIRSR601461-1"/>
    </source>
</evidence>
<proteinExistence type="inferred from homology"/>
<dbReference type="SUPFAM" id="SSF50630">
    <property type="entry name" value="Acid proteases"/>
    <property type="match status" value="1"/>
</dbReference>
<comment type="caution">
    <text evidence="6">The sequence shown here is derived from an EMBL/GenBank/DDBJ whole genome shotgun (WGS) entry which is preliminary data.</text>
</comment>
<dbReference type="InterPro" id="IPR021109">
    <property type="entry name" value="Peptidase_aspartic_dom_sf"/>
</dbReference>
<name>A0A9P4NAU4_9PLEO</name>
<keyword evidence="4 6" id="KW-0645">Protease</keyword>
<evidence type="ECO:0000313" key="6">
    <source>
        <dbReference type="EMBL" id="KAF2269670.1"/>
    </source>
</evidence>
<organism evidence="6 7">
    <name type="scientific">Lojkania enalia</name>
    <dbReference type="NCBI Taxonomy" id="147567"/>
    <lineage>
        <taxon>Eukaryota</taxon>
        <taxon>Fungi</taxon>
        <taxon>Dikarya</taxon>
        <taxon>Ascomycota</taxon>
        <taxon>Pezizomycotina</taxon>
        <taxon>Dothideomycetes</taxon>
        <taxon>Pleosporomycetidae</taxon>
        <taxon>Pleosporales</taxon>
        <taxon>Pleosporales incertae sedis</taxon>
        <taxon>Lojkania</taxon>
    </lineage>
</organism>
<comment type="similarity">
    <text evidence="1 4">Belongs to the peptidase A1 family.</text>
</comment>
<dbReference type="EMBL" id="ML986581">
    <property type="protein sequence ID" value="KAF2269670.1"/>
    <property type="molecule type" value="Genomic_DNA"/>
</dbReference>
<gene>
    <name evidence="6" type="ORF">CC78DRAFT_564396</name>
</gene>
<feature type="domain" description="Peptidase A1" evidence="5">
    <location>
        <begin position="58"/>
        <end position="411"/>
    </location>
</feature>
<dbReference type="Pfam" id="PF00026">
    <property type="entry name" value="Asp"/>
    <property type="match status" value="1"/>
</dbReference>
<dbReference type="GO" id="GO:0006508">
    <property type="term" value="P:proteolysis"/>
    <property type="evidence" value="ECO:0007669"/>
    <property type="project" value="UniProtKB-KW"/>
</dbReference>
<dbReference type="Gene3D" id="2.40.70.10">
    <property type="entry name" value="Acid Proteases"/>
    <property type="match status" value="2"/>
</dbReference>
<dbReference type="PROSITE" id="PS51767">
    <property type="entry name" value="PEPTIDASE_A1"/>
    <property type="match status" value="1"/>
</dbReference>
<feature type="active site" evidence="3">
    <location>
        <position position="74"/>
    </location>
</feature>